<dbReference type="InterPro" id="IPR008966">
    <property type="entry name" value="Adhesion_dom_sf"/>
</dbReference>
<name>A0A822WSI8_9ENTR</name>
<evidence type="ECO:0000313" key="4">
    <source>
        <dbReference type="Proteomes" id="UP000076063"/>
    </source>
</evidence>
<dbReference type="PANTHER" id="PTHR33420">
    <property type="entry name" value="FIMBRIAL SUBUNIT ELFA-RELATED"/>
    <property type="match status" value="1"/>
</dbReference>
<dbReference type="InterPro" id="IPR050263">
    <property type="entry name" value="Bact_Fimbrial_Adh_Pro"/>
</dbReference>
<keyword evidence="1" id="KW-0732">Signal</keyword>
<dbReference type="PANTHER" id="PTHR33420:SF5">
    <property type="entry name" value="FIMBRIAL SUBUNIT"/>
    <property type="match status" value="1"/>
</dbReference>
<dbReference type="NCBIfam" id="NF011794">
    <property type="entry name" value="PRK15262.1"/>
    <property type="match status" value="1"/>
</dbReference>
<evidence type="ECO:0000256" key="1">
    <source>
        <dbReference type="SAM" id="SignalP"/>
    </source>
</evidence>
<dbReference type="GO" id="GO:0009289">
    <property type="term" value="C:pilus"/>
    <property type="evidence" value="ECO:0007669"/>
    <property type="project" value="InterPro"/>
</dbReference>
<dbReference type="AlphaFoldDB" id="A0A822WSI8"/>
<comment type="caution">
    <text evidence="3">The sequence shown here is derived from an EMBL/GenBank/DDBJ whole genome shotgun (WGS) entry which is preliminary data.</text>
</comment>
<dbReference type="GO" id="GO:0043709">
    <property type="term" value="P:cell adhesion involved in single-species biofilm formation"/>
    <property type="evidence" value="ECO:0007669"/>
    <property type="project" value="TreeGrafter"/>
</dbReference>
<sequence>MFIKTDSLNRMFHSRLNFRSAMLWLACCLGFPAAGFASSLEMDMTANIINNTCQVSIPNDGKVILPIVGKGWFYNSDGSPRLQPGDAAGGTRFEIQLKSCAESESGLAKTLHFEFKPQSGIVIGSSQQVFANEIPASGGGAENVGVVIFSEKDNTNVVNASGTSDVIFDVSNQTESQYLTNYNFYARYQDTGIVSAGKVTTSVLVSVTYN</sequence>
<evidence type="ECO:0000259" key="2">
    <source>
        <dbReference type="Pfam" id="PF00419"/>
    </source>
</evidence>
<protein>
    <submittedName>
        <fullName evidence="3">Putative fimbrial protein</fullName>
    </submittedName>
</protein>
<dbReference type="SUPFAM" id="SSF49401">
    <property type="entry name" value="Bacterial adhesins"/>
    <property type="match status" value="1"/>
</dbReference>
<dbReference type="Gene3D" id="2.60.40.1090">
    <property type="entry name" value="Fimbrial-type adhesion domain"/>
    <property type="match status" value="1"/>
</dbReference>
<accession>A0A822WSI8</accession>
<dbReference type="GeneID" id="48572340"/>
<dbReference type="RefSeq" id="WP_309264704.1">
    <property type="nucleotide sequence ID" value="NZ_AP022508.1"/>
</dbReference>
<dbReference type="Proteomes" id="UP000076063">
    <property type="component" value="Unassembled WGS sequence"/>
</dbReference>
<dbReference type="InterPro" id="IPR036937">
    <property type="entry name" value="Adhesion_dom_fimbrial_sf"/>
</dbReference>
<feature type="domain" description="Fimbrial-type adhesion" evidence="2">
    <location>
        <begin position="44"/>
        <end position="209"/>
    </location>
</feature>
<feature type="signal peptide" evidence="1">
    <location>
        <begin position="1"/>
        <end position="37"/>
    </location>
</feature>
<organism evidence="3 4">
    <name type="scientific">Enterobacter bugandensis</name>
    <dbReference type="NCBI Taxonomy" id="881260"/>
    <lineage>
        <taxon>Bacteria</taxon>
        <taxon>Pseudomonadati</taxon>
        <taxon>Pseudomonadota</taxon>
        <taxon>Gammaproteobacteria</taxon>
        <taxon>Enterobacterales</taxon>
        <taxon>Enterobacteriaceae</taxon>
        <taxon>Enterobacter</taxon>
    </lineage>
</organism>
<dbReference type="Pfam" id="PF00419">
    <property type="entry name" value="Fimbrial"/>
    <property type="match status" value="1"/>
</dbReference>
<dbReference type="InterPro" id="IPR000259">
    <property type="entry name" value="Adhesion_dom_fimbrial"/>
</dbReference>
<reference evidence="3 4" key="1">
    <citation type="submission" date="2016-03" db="EMBL/GenBank/DDBJ databases">
        <authorList>
            <consortium name="Pathogen Informatics"/>
        </authorList>
    </citation>
    <scope>NUCLEOTIDE SEQUENCE [LARGE SCALE GENOMIC DNA]</scope>
    <source>
        <strain evidence="4">e1527</strain>
    </source>
</reference>
<dbReference type="EMBL" id="FJZI01000003">
    <property type="protein sequence ID" value="CZX40032.1"/>
    <property type="molecule type" value="Genomic_DNA"/>
</dbReference>
<evidence type="ECO:0000313" key="3">
    <source>
        <dbReference type="EMBL" id="CZX40032.1"/>
    </source>
</evidence>
<feature type="chain" id="PRO_5032769447" evidence="1">
    <location>
        <begin position="38"/>
        <end position="210"/>
    </location>
</feature>
<proteinExistence type="predicted"/>
<gene>
    <name evidence="3" type="primary">yadK</name>
    <name evidence="3" type="ORF">SAMEA2273372_01649</name>
</gene>